<dbReference type="PANTHER" id="PTHR21301">
    <property type="entry name" value="REVERSE TRANSCRIPTASE"/>
    <property type="match status" value="1"/>
</dbReference>
<dbReference type="EMBL" id="VSWD01000007">
    <property type="protein sequence ID" value="KAK3098297.1"/>
    <property type="molecule type" value="Genomic_DNA"/>
</dbReference>
<evidence type="ECO:0000259" key="2">
    <source>
        <dbReference type="PROSITE" id="PS50878"/>
    </source>
</evidence>
<sequence>MYTTLPHDKINDQLSKLIKWCYNREGKTYICTSESKGFFSATEYKSYKSWTCSDLCSALSFLLDNICVRFGENLYKQVVGIPMGTNCAPLVADLFLYTYEKEFIQNLQKQRKLDDVKCFIGTSRYLDDILTIDNPAFEKYKDVIYPQELTLNKANFTDNETPFLDLNIKIVNGEIHTSVYDKRDDFGFSIVNFPWLDGDVPRLPSYGIYISQLIRDTMGESVLYDVLSVIRQKQREADMDIKPSKRIFGTDMEHPDTTEEYLNDMARRVKIKEKLRAARERRKERLEELDKGIDRQLDGENPAAGNINLPLTGKLSMGDVVKEYIARRGKSVKLKEHSNHVSSGPAEIKDSNHESNAQPNSLNEKVSNDVKNRLSSPKSIIDNKENSNELVVTVDIEYSNGNVEQNDGKTPDKDHHGRKDQSDVNDVQNGHENSHTEPHNTVDESKIENVEPEEQNCHPVLHDTSQTSGENKDINCANDSVPHNSERKLKSSKIRKKWKKAKLLPITLAATKLKQKMEEENKRQMEFLETLRLLRGISRDEFYKDVQDSSSEEEDDGSDEEEEEKDGALGVEEELHDKDANSEEGDPETDEPTPSVNDEETEEEDENQGNETGSVNTYNDSDSKEQIEKKEDPVQHENEKSFGVKEVKFRKKQPKKKKVTPGCRIDTRWPVGHRLHTRPEMLYLSCHNSKLRNGQYPRPKIANHSKRSIMEYEHWREQLLQIAYLKEFDHVKGKSLREFSLPLPDIYTQKRYFHEKESHLLGIKSLDSLSSHKSDQSCFSESPLSSRKGRRKRFRRRSQTVSYLTRDTNKTTTDTKASIHNASHEHAAEHFQKENVQVTEPLYELVRTAVEDVREQDDNSDEDNYSDREHEGEDAMATTYSLRSLQSVKSQSSDSAINEPSNHSDLEDDSLGRLSEPQSIPVLNSQQTNKISVEDYRSLVKPNNKSREDRVMENLYQLRANRYKCDPDHPESTQKNRNRKTIDRSKMRKRTELLPLFSSNQRKSTKMSPRVWNND</sequence>
<evidence type="ECO:0000256" key="1">
    <source>
        <dbReference type="SAM" id="MobiDB-lite"/>
    </source>
</evidence>
<comment type="caution">
    <text evidence="3">The sequence shown here is derived from an EMBL/GenBank/DDBJ whole genome shotgun (WGS) entry which is preliminary data.</text>
</comment>
<feature type="region of interest" description="Disordered" evidence="1">
    <location>
        <begin position="963"/>
        <end position="1015"/>
    </location>
</feature>
<feature type="compositionally biased region" description="Basic and acidic residues" evidence="1">
    <location>
        <begin position="406"/>
        <end position="422"/>
    </location>
</feature>
<feature type="compositionally biased region" description="Basic and acidic residues" evidence="1">
    <location>
        <begin position="963"/>
        <end position="985"/>
    </location>
</feature>
<dbReference type="AlphaFoldDB" id="A0AA88Y562"/>
<feature type="compositionally biased region" description="Polar residues" evidence="1">
    <location>
        <begin position="354"/>
        <end position="365"/>
    </location>
</feature>
<feature type="compositionally biased region" description="Basic residues" evidence="1">
    <location>
        <begin position="787"/>
        <end position="798"/>
    </location>
</feature>
<keyword evidence="4" id="KW-1185">Reference proteome</keyword>
<evidence type="ECO:0000313" key="4">
    <source>
        <dbReference type="Proteomes" id="UP001186944"/>
    </source>
</evidence>
<evidence type="ECO:0000313" key="3">
    <source>
        <dbReference type="EMBL" id="KAK3098297.1"/>
    </source>
</evidence>
<feature type="region of interest" description="Disordered" evidence="1">
    <location>
        <begin position="332"/>
        <end position="371"/>
    </location>
</feature>
<accession>A0AA88Y562</accession>
<name>A0AA88Y562_PINIB</name>
<gene>
    <name evidence="3" type="ORF">FSP39_018072</name>
</gene>
<feature type="compositionally biased region" description="Polar residues" evidence="1">
    <location>
        <begin position="916"/>
        <end position="928"/>
    </location>
</feature>
<reference evidence="3" key="1">
    <citation type="submission" date="2019-08" db="EMBL/GenBank/DDBJ databases">
        <title>The improved chromosome-level genome for the pearl oyster Pinctada fucata martensii using PacBio sequencing and Hi-C.</title>
        <authorList>
            <person name="Zheng Z."/>
        </authorList>
    </citation>
    <scope>NUCLEOTIDE SEQUENCE</scope>
    <source>
        <strain evidence="3">ZZ-2019</strain>
        <tissue evidence="3">Adductor muscle</tissue>
    </source>
</reference>
<feature type="region of interest" description="Disordered" evidence="1">
    <location>
        <begin position="850"/>
        <end position="928"/>
    </location>
</feature>
<organism evidence="3 4">
    <name type="scientific">Pinctada imbricata</name>
    <name type="common">Atlantic pearl-oyster</name>
    <name type="synonym">Pinctada martensii</name>
    <dbReference type="NCBI Taxonomy" id="66713"/>
    <lineage>
        <taxon>Eukaryota</taxon>
        <taxon>Metazoa</taxon>
        <taxon>Spiralia</taxon>
        <taxon>Lophotrochozoa</taxon>
        <taxon>Mollusca</taxon>
        <taxon>Bivalvia</taxon>
        <taxon>Autobranchia</taxon>
        <taxon>Pteriomorphia</taxon>
        <taxon>Pterioida</taxon>
        <taxon>Pterioidea</taxon>
        <taxon>Pteriidae</taxon>
        <taxon>Pinctada</taxon>
    </lineage>
</organism>
<feature type="domain" description="Reverse transcriptase" evidence="2">
    <location>
        <begin position="1"/>
        <end position="190"/>
    </location>
</feature>
<feature type="compositionally biased region" description="Acidic residues" evidence="1">
    <location>
        <begin position="550"/>
        <end position="565"/>
    </location>
</feature>
<feature type="compositionally biased region" description="Basic and acidic residues" evidence="1">
    <location>
        <begin position="621"/>
        <end position="647"/>
    </location>
</feature>
<dbReference type="PROSITE" id="PS50878">
    <property type="entry name" value="RT_POL"/>
    <property type="match status" value="1"/>
</dbReference>
<feature type="region of interest" description="Disordered" evidence="1">
    <location>
        <begin position="770"/>
        <end position="817"/>
    </location>
</feature>
<feature type="compositionally biased region" description="Low complexity" evidence="1">
    <location>
        <begin position="881"/>
        <end position="895"/>
    </location>
</feature>
<protein>
    <recommendedName>
        <fullName evidence="2">Reverse transcriptase domain-containing protein</fullName>
    </recommendedName>
</protein>
<feature type="region of interest" description="Disordered" evidence="1">
    <location>
        <begin position="459"/>
        <end position="494"/>
    </location>
</feature>
<proteinExistence type="predicted"/>
<feature type="region of interest" description="Disordered" evidence="1">
    <location>
        <begin position="398"/>
        <end position="444"/>
    </location>
</feature>
<feature type="compositionally biased region" description="Basic residues" evidence="1">
    <location>
        <begin position="648"/>
        <end position="659"/>
    </location>
</feature>
<dbReference type="InterPro" id="IPR000477">
    <property type="entry name" value="RT_dom"/>
</dbReference>
<dbReference type="Proteomes" id="UP001186944">
    <property type="component" value="Unassembled WGS sequence"/>
</dbReference>
<feature type="region of interest" description="Disordered" evidence="1">
    <location>
        <begin position="543"/>
        <end position="661"/>
    </location>
</feature>
<dbReference type="PANTHER" id="PTHR21301:SF10">
    <property type="entry name" value="REVERSE TRANSCRIPTASE DOMAIN-CONTAINING PROTEIN"/>
    <property type="match status" value="1"/>
</dbReference>
<feature type="compositionally biased region" description="Basic and acidic residues" evidence="1">
    <location>
        <begin position="432"/>
        <end position="444"/>
    </location>
</feature>
<feature type="compositionally biased region" description="Acidic residues" evidence="1">
    <location>
        <begin position="582"/>
        <end position="608"/>
    </location>
</feature>